<reference evidence="8 9" key="1">
    <citation type="journal article" date="2013" name="BMC Genomics">
        <title>Reconstruction of the lipid metabolism for the microalga Monoraphidium neglectum from its genome sequence reveals characteristics suitable for biofuel production.</title>
        <authorList>
            <person name="Bogen C."/>
            <person name="Al-Dilaimi A."/>
            <person name="Albersmeier A."/>
            <person name="Wichmann J."/>
            <person name="Grundmann M."/>
            <person name="Rupp O."/>
            <person name="Lauersen K.J."/>
            <person name="Blifernez-Klassen O."/>
            <person name="Kalinowski J."/>
            <person name="Goesmann A."/>
            <person name="Mussgnug J.H."/>
            <person name="Kruse O."/>
        </authorList>
    </citation>
    <scope>NUCLEOTIDE SEQUENCE [LARGE SCALE GENOMIC DNA]</scope>
    <source>
        <strain evidence="8 9">SAG 48.87</strain>
    </source>
</reference>
<sequence>MYIITAATMASTSAGGVGAPAVLAPLFLVASDGHLRPSQAVGIAQVVPIAAAVVNILVFANQYLLDWNLAILTAAPLAAGITLGGLANKLAPPLVVHALALAVLLVASASLLSKTLSMVEERRRARRAAAAAAAAASAEAATAAVGGKGVAGSSSSSKGSGGGESEDDAVLLVADSGVAAPDKAVGLSVGVLTGRHPLHAALLAALLAAMALPGVTKAAGPCGTWQWWLAFLSGVPALLAIALGLGFLVWRSQRALDAGAAAGAPLSGPAADAARQVRWRPRMLAALPAAALLIGSIQGFSGSGSGPLVARLFLLFDVDPMTMAASAQMVILPIGVSGMVVFTVLGELHWGLAGALMGVSTLCTIAGHVFVGRWVIKNNKVVFVMVLVCTLCVLTTLAIGQQVVREAVGAARGGAVGGGGLCGG</sequence>
<dbReference type="GO" id="GO:0031464">
    <property type="term" value="C:Cul4A-RING E3 ubiquitin ligase complex"/>
    <property type="evidence" value="ECO:0007669"/>
    <property type="project" value="TreeGrafter"/>
</dbReference>
<dbReference type="EMBL" id="KK100260">
    <property type="protein sequence ID" value="KIZ07449.1"/>
    <property type="molecule type" value="Genomic_DNA"/>
</dbReference>
<evidence type="ECO:0000256" key="4">
    <source>
        <dbReference type="ARBA" id="ARBA00022989"/>
    </source>
</evidence>
<feature type="compositionally biased region" description="Low complexity" evidence="6">
    <location>
        <begin position="147"/>
        <end position="158"/>
    </location>
</feature>
<evidence type="ECO:0000256" key="6">
    <source>
        <dbReference type="SAM" id="MobiDB-lite"/>
    </source>
</evidence>
<keyword evidence="9" id="KW-1185">Reference proteome</keyword>
<dbReference type="STRING" id="145388.A0A0D2LM79"/>
<dbReference type="GO" id="GO:0016567">
    <property type="term" value="P:protein ubiquitination"/>
    <property type="evidence" value="ECO:0007669"/>
    <property type="project" value="TreeGrafter"/>
</dbReference>
<feature type="region of interest" description="Disordered" evidence="6">
    <location>
        <begin position="147"/>
        <end position="166"/>
    </location>
</feature>
<evidence type="ECO:0000256" key="5">
    <source>
        <dbReference type="ARBA" id="ARBA00023136"/>
    </source>
</evidence>
<feature type="transmembrane region" description="Helical" evidence="7">
    <location>
        <begin position="321"/>
        <end position="345"/>
    </location>
</feature>
<feature type="transmembrane region" description="Helical" evidence="7">
    <location>
        <begin position="198"/>
        <end position="215"/>
    </location>
</feature>
<dbReference type="Proteomes" id="UP000054498">
    <property type="component" value="Unassembled WGS sequence"/>
</dbReference>
<evidence type="ECO:0000256" key="2">
    <source>
        <dbReference type="ARBA" id="ARBA00009142"/>
    </source>
</evidence>
<organism evidence="8 9">
    <name type="scientific">Monoraphidium neglectum</name>
    <dbReference type="NCBI Taxonomy" id="145388"/>
    <lineage>
        <taxon>Eukaryota</taxon>
        <taxon>Viridiplantae</taxon>
        <taxon>Chlorophyta</taxon>
        <taxon>core chlorophytes</taxon>
        <taxon>Chlorophyceae</taxon>
        <taxon>CS clade</taxon>
        <taxon>Sphaeropleales</taxon>
        <taxon>Selenastraceae</taxon>
        <taxon>Monoraphidium</taxon>
    </lineage>
</organism>
<dbReference type="KEGG" id="mng:MNEG_0498"/>
<keyword evidence="3 7" id="KW-0812">Transmembrane</keyword>
<evidence type="ECO:0008006" key="10">
    <source>
        <dbReference type="Google" id="ProtNLM"/>
    </source>
</evidence>
<dbReference type="AlphaFoldDB" id="A0A0D2LM79"/>
<accession>A0A0D2LM79</accession>
<comment type="subcellular location">
    <subcellularLocation>
        <location evidence="1">Membrane</location>
        <topology evidence="1">Multi-pass membrane protein</topology>
    </subcellularLocation>
</comment>
<evidence type="ECO:0000313" key="9">
    <source>
        <dbReference type="Proteomes" id="UP000054498"/>
    </source>
</evidence>
<feature type="transmembrane region" description="Helical" evidence="7">
    <location>
        <begin position="67"/>
        <end position="88"/>
    </location>
</feature>
<feature type="transmembrane region" description="Helical" evidence="7">
    <location>
        <begin position="283"/>
        <end position="301"/>
    </location>
</feature>
<dbReference type="GO" id="GO:0016020">
    <property type="term" value="C:membrane"/>
    <property type="evidence" value="ECO:0007669"/>
    <property type="project" value="UniProtKB-SubCell"/>
</dbReference>
<gene>
    <name evidence="8" type="ORF">MNEG_0498</name>
</gene>
<feature type="transmembrane region" description="Helical" evidence="7">
    <location>
        <begin position="382"/>
        <end position="400"/>
    </location>
</feature>
<evidence type="ECO:0000256" key="3">
    <source>
        <dbReference type="ARBA" id="ARBA00022692"/>
    </source>
</evidence>
<feature type="transmembrane region" description="Helical" evidence="7">
    <location>
        <begin position="42"/>
        <end position="60"/>
    </location>
</feature>
<dbReference type="RefSeq" id="XP_013906468.1">
    <property type="nucleotide sequence ID" value="XM_014051014.1"/>
</dbReference>
<name>A0A0D2LM79_9CHLO</name>
<feature type="transmembrane region" description="Helical" evidence="7">
    <location>
        <begin position="352"/>
        <end position="376"/>
    </location>
</feature>
<dbReference type="InterPro" id="IPR002781">
    <property type="entry name" value="TM_pro_TauE-like"/>
</dbReference>
<feature type="transmembrane region" description="Helical" evidence="7">
    <location>
        <begin position="94"/>
        <end position="117"/>
    </location>
</feature>
<protein>
    <recommendedName>
        <fullName evidence="10">Sulfite exporter TauE/SafE</fullName>
    </recommendedName>
</protein>
<feature type="transmembrane region" description="Helical" evidence="7">
    <location>
        <begin position="227"/>
        <end position="250"/>
    </location>
</feature>
<dbReference type="PANTHER" id="PTHR14255:SF3">
    <property type="entry name" value="SULFITE EXPORTER TAUE_SAFE FAMILY PROTEIN 5-RELATED"/>
    <property type="match status" value="1"/>
</dbReference>
<keyword evidence="4 7" id="KW-1133">Transmembrane helix</keyword>
<evidence type="ECO:0000256" key="7">
    <source>
        <dbReference type="SAM" id="Phobius"/>
    </source>
</evidence>
<evidence type="ECO:0000256" key="1">
    <source>
        <dbReference type="ARBA" id="ARBA00004141"/>
    </source>
</evidence>
<dbReference type="GeneID" id="25726616"/>
<evidence type="ECO:0000313" key="8">
    <source>
        <dbReference type="EMBL" id="KIZ07449.1"/>
    </source>
</evidence>
<keyword evidence="5 7" id="KW-0472">Membrane</keyword>
<proteinExistence type="inferred from homology"/>
<comment type="similarity">
    <text evidence="2">Belongs to the 4-toluene sulfonate uptake permease (TSUP) (TC 2.A.102) family.</text>
</comment>
<dbReference type="PANTHER" id="PTHR14255">
    <property type="entry name" value="CEREBLON"/>
    <property type="match status" value="1"/>
</dbReference>
<dbReference type="Pfam" id="PF01925">
    <property type="entry name" value="TauE"/>
    <property type="match status" value="1"/>
</dbReference>